<reference evidence="1" key="1">
    <citation type="submission" date="2022-07" db="EMBL/GenBank/DDBJ databases">
        <title>Phylogenomic reconstructions and comparative analyses of Kickxellomycotina fungi.</title>
        <authorList>
            <person name="Reynolds N.K."/>
            <person name="Stajich J.E."/>
            <person name="Barry K."/>
            <person name="Grigoriev I.V."/>
            <person name="Crous P."/>
            <person name="Smith M.E."/>
        </authorList>
    </citation>
    <scope>NUCLEOTIDE SEQUENCE</scope>
    <source>
        <strain evidence="1">CBS 190363</strain>
    </source>
</reference>
<dbReference type="EMBL" id="JANBVB010000783">
    <property type="protein sequence ID" value="KAJ2892223.1"/>
    <property type="molecule type" value="Genomic_DNA"/>
</dbReference>
<comment type="caution">
    <text evidence="1">The sequence shown here is derived from an EMBL/GenBank/DDBJ whole genome shotgun (WGS) entry which is preliminary data.</text>
</comment>
<proteinExistence type="predicted"/>
<accession>A0ACC1M2Q9</accession>
<gene>
    <name evidence="1" type="ORF">IWW38_003303</name>
</gene>
<keyword evidence="2" id="KW-1185">Reference proteome</keyword>
<protein>
    <submittedName>
        <fullName evidence="1">Uncharacterized protein</fullName>
    </submittedName>
</protein>
<name>A0ACC1M2Q9_9FUNG</name>
<evidence type="ECO:0000313" key="1">
    <source>
        <dbReference type="EMBL" id="KAJ2892223.1"/>
    </source>
</evidence>
<organism evidence="1 2">
    <name type="scientific">Coemansia aciculifera</name>
    <dbReference type="NCBI Taxonomy" id="417176"/>
    <lineage>
        <taxon>Eukaryota</taxon>
        <taxon>Fungi</taxon>
        <taxon>Fungi incertae sedis</taxon>
        <taxon>Zoopagomycota</taxon>
        <taxon>Kickxellomycotina</taxon>
        <taxon>Kickxellomycetes</taxon>
        <taxon>Kickxellales</taxon>
        <taxon>Kickxellaceae</taxon>
        <taxon>Coemansia</taxon>
    </lineage>
</organism>
<sequence length="575" mass="61815">MLSANSIATPPRLPLGSHYVAQPSPAAGTTRQAYDARAASTADASPCQVPQYPDSSSAALAATLAAAMASATSGSSGHMQTMSSADMASGYGDGRGGWANNSVHNAFVDSRPGGSVVAPRAASVHHLPPWMYMFDDDMATAVDWSMGASAYYHQGNVINDVFFTPEERPQSPQLTPVSDTDDSRLRPMLPCDGLESFDPCADLALFAAESRLGWGADEIETTSMCSSSTRHASPTPTISAYNDSDDDDFSAKFLHPLSAHVAAQTKLSYSCSGSSETASLSGDSCVDDAAVESSVVRESLRPTVFELLSHSGVDWCRYCGTTEGINWRPGPWGKRTLCNKHGCDYKGYGFASKMPRLNLKNFVDESLEERIRPVLQTFCQICQQDSSELDNTLVQCDGCHRSYHQCCHPEGICESEIQQQGRWYCEASCRDNARKRRIVVELPKCRLPYMCSPRHTAGGTITAGNVHQSAANGAAMLRSMNLADPPSRRSFSQIVAPAMPFVASAAALKPIPKTRKRKSSEVSTSSSPSPSPRYESDKVQCLLTAAAIAATAAAKVRKSSRIARPSVKRLESDYV</sequence>
<dbReference type="Proteomes" id="UP001139981">
    <property type="component" value="Unassembled WGS sequence"/>
</dbReference>
<evidence type="ECO:0000313" key="2">
    <source>
        <dbReference type="Proteomes" id="UP001139981"/>
    </source>
</evidence>